<protein>
    <submittedName>
        <fullName evidence="2">Uncharacterized protein</fullName>
    </submittedName>
</protein>
<accession>A0A6S7AN88</accession>
<feature type="region of interest" description="Disordered" evidence="1">
    <location>
        <begin position="42"/>
        <end position="71"/>
    </location>
</feature>
<proteinExistence type="predicted"/>
<dbReference type="EMBL" id="CADIJO010000035">
    <property type="protein sequence ID" value="CAB3740627.1"/>
    <property type="molecule type" value="Genomic_DNA"/>
</dbReference>
<dbReference type="AlphaFoldDB" id="A0A6S7AN88"/>
<reference evidence="2 3" key="1">
    <citation type="submission" date="2020-04" db="EMBL/GenBank/DDBJ databases">
        <authorList>
            <person name="De Canck E."/>
        </authorList>
    </citation>
    <scope>NUCLEOTIDE SEQUENCE [LARGE SCALE GENOMIC DNA]</scope>
    <source>
        <strain evidence="2 3">LMG 3458</strain>
    </source>
</reference>
<dbReference type="RefSeq" id="WP_175195949.1">
    <property type="nucleotide sequence ID" value="NZ_CADIJO010000035.1"/>
</dbReference>
<evidence type="ECO:0000313" key="2">
    <source>
        <dbReference type="EMBL" id="CAB3740627.1"/>
    </source>
</evidence>
<feature type="compositionally biased region" description="Low complexity" evidence="1">
    <location>
        <begin position="54"/>
        <end position="70"/>
    </location>
</feature>
<name>A0A6S7AN88_9BURK</name>
<dbReference type="Proteomes" id="UP000494111">
    <property type="component" value="Unassembled WGS sequence"/>
</dbReference>
<evidence type="ECO:0000256" key="1">
    <source>
        <dbReference type="SAM" id="MobiDB-lite"/>
    </source>
</evidence>
<organism evidence="2 3">
    <name type="scientific">Achromobacter deleyi</name>
    <dbReference type="NCBI Taxonomy" id="1353891"/>
    <lineage>
        <taxon>Bacteria</taxon>
        <taxon>Pseudomonadati</taxon>
        <taxon>Pseudomonadota</taxon>
        <taxon>Betaproteobacteria</taxon>
        <taxon>Burkholderiales</taxon>
        <taxon>Alcaligenaceae</taxon>
        <taxon>Achromobacter</taxon>
    </lineage>
</organism>
<evidence type="ECO:0000313" key="3">
    <source>
        <dbReference type="Proteomes" id="UP000494111"/>
    </source>
</evidence>
<gene>
    <name evidence="2" type="ORF">LMG3458_05743</name>
</gene>
<sequence length="205" mass="21460">MRCKNLALRQAEGGGMFRPLLRWLWPVLVVVLLGGCTSAAGPTGSAAAPPPAPAAAGPAEPGSPSDAAGGWNARPASTLALPTLFSHRLLVPPLQLVQLPLAGNTPTVLAAMQRFAAAAPAALEQRELLYAQTSQEPQEGWLTLMARSEGVDWVFGLQFNVDEGGRTLTLRLRTAGAANIANPQGKKMDGHISTLGQVVPRLFTD</sequence>